<evidence type="ECO:0000256" key="1">
    <source>
        <dbReference type="SAM" id="Phobius"/>
    </source>
</evidence>
<dbReference type="Proteomes" id="UP000255102">
    <property type="component" value="Unassembled WGS sequence"/>
</dbReference>
<dbReference type="Proteomes" id="UP000076765">
    <property type="component" value="Chromosome"/>
</dbReference>
<dbReference type="EMBL" id="UGPW01000001">
    <property type="protein sequence ID" value="STY86112.1"/>
    <property type="molecule type" value="Genomic_DNA"/>
</dbReference>
<evidence type="ECO:0000313" key="5">
    <source>
        <dbReference type="Proteomes" id="UP000255102"/>
    </source>
</evidence>
<dbReference type="AlphaFoldDB" id="A0A378PHC0"/>
<keyword evidence="4" id="KW-1185">Reference proteome</keyword>
<feature type="transmembrane region" description="Helical" evidence="1">
    <location>
        <begin position="41"/>
        <end position="58"/>
    </location>
</feature>
<name>A0A378PHC0_9GAMM</name>
<keyword evidence="1" id="KW-0812">Transmembrane</keyword>
<dbReference type="KEGG" id="moi:MOVS_00355"/>
<accession>A0A378PHC0</accession>
<evidence type="ECO:0000313" key="3">
    <source>
        <dbReference type="EMBL" id="STY86112.1"/>
    </source>
</evidence>
<dbReference type="STRING" id="29433.MOVS_00355"/>
<feature type="transmembrane region" description="Helical" evidence="1">
    <location>
        <begin position="6"/>
        <end position="29"/>
    </location>
</feature>
<proteinExistence type="predicted"/>
<evidence type="ECO:0000313" key="4">
    <source>
        <dbReference type="Proteomes" id="UP000076765"/>
    </source>
</evidence>
<keyword evidence="1" id="KW-1133">Transmembrane helix</keyword>
<sequence length="63" mass="7575">MNNSPWFYIIYPIFVIIVSFVITKTNYLELIIPDNKNIDKFYTDILIIGVLMITFRIVTKKMW</sequence>
<reference evidence="3 5" key="2">
    <citation type="submission" date="2018-06" db="EMBL/GenBank/DDBJ databases">
        <authorList>
            <consortium name="Pathogen Informatics"/>
            <person name="Doyle S."/>
        </authorList>
    </citation>
    <scope>NUCLEOTIDE SEQUENCE [LARGE SCALE GENOMIC DNA]</scope>
    <source>
        <strain evidence="3 5">NCTC11227</strain>
    </source>
</reference>
<gene>
    <name evidence="2" type="ORF">MOVS_00355</name>
    <name evidence="3" type="ORF">NCTC11227_00073</name>
</gene>
<evidence type="ECO:0000313" key="2">
    <source>
        <dbReference type="EMBL" id="ANB90711.1"/>
    </source>
</evidence>
<keyword evidence="1" id="KW-0472">Membrane</keyword>
<protein>
    <submittedName>
        <fullName evidence="3">Uncharacterized protein</fullName>
    </submittedName>
</protein>
<reference evidence="2 4" key="1">
    <citation type="submission" date="2015-04" db="EMBL/GenBank/DDBJ databases">
        <authorList>
            <person name="Calcutt M.J."/>
            <person name="Foecking M.F."/>
        </authorList>
    </citation>
    <scope>NUCLEOTIDE SEQUENCE [LARGE SCALE GENOMIC DNA]</scope>
    <source>
        <strain evidence="2 4">199/55</strain>
    </source>
</reference>
<dbReference type="EMBL" id="CP011158">
    <property type="protein sequence ID" value="ANB90711.1"/>
    <property type="molecule type" value="Genomic_DNA"/>
</dbReference>
<dbReference type="RefSeq" id="WP_063513293.1">
    <property type="nucleotide sequence ID" value="NZ_CP011158.1"/>
</dbReference>
<organism evidence="3 5">
    <name type="scientific">Moraxella ovis</name>
    <dbReference type="NCBI Taxonomy" id="29433"/>
    <lineage>
        <taxon>Bacteria</taxon>
        <taxon>Pseudomonadati</taxon>
        <taxon>Pseudomonadota</taxon>
        <taxon>Gammaproteobacteria</taxon>
        <taxon>Moraxellales</taxon>
        <taxon>Moraxellaceae</taxon>
        <taxon>Moraxella</taxon>
    </lineage>
</organism>